<dbReference type="InterPro" id="IPR046670">
    <property type="entry name" value="DUF6540"/>
</dbReference>
<gene>
    <name evidence="1" type="ORF">BD626DRAFT_254503</name>
</gene>
<dbReference type="EMBL" id="VDMD01000007">
    <property type="protein sequence ID" value="TRM64546.1"/>
    <property type="molecule type" value="Genomic_DNA"/>
</dbReference>
<dbReference type="Proteomes" id="UP000320762">
    <property type="component" value="Unassembled WGS sequence"/>
</dbReference>
<accession>A0A550CII8</accession>
<protein>
    <submittedName>
        <fullName evidence="1">Uncharacterized protein</fullName>
    </submittedName>
</protein>
<sequence>MPRLPLLVVQYDISPGLLNHEHWGLVVYYAEGNGKGRVFEMSGTLGDFHFNTKDVNLFSSRQFCGGCKVGAIEENKMNDLETWLRAVPNQCRVNPAWNCQTWVVDAIRELQMGNRGVIFSPFSERALRVELAADKERSETGYNTIIEGGRAFE</sequence>
<name>A0A550CII8_9AGAR</name>
<comment type="caution">
    <text evidence="1">The sequence shown here is derived from an EMBL/GenBank/DDBJ whole genome shotgun (WGS) entry which is preliminary data.</text>
</comment>
<keyword evidence="2" id="KW-1185">Reference proteome</keyword>
<reference evidence="1 2" key="1">
    <citation type="journal article" date="2019" name="New Phytol.">
        <title>Comparative genomics reveals unique wood-decay strategies and fruiting body development in the Schizophyllaceae.</title>
        <authorList>
            <person name="Almasi E."/>
            <person name="Sahu N."/>
            <person name="Krizsan K."/>
            <person name="Balint B."/>
            <person name="Kovacs G.M."/>
            <person name="Kiss B."/>
            <person name="Cseklye J."/>
            <person name="Drula E."/>
            <person name="Henrissat B."/>
            <person name="Nagy I."/>
            <person name="Chovatia M."/>
            <person name="Adam C."/>
            <person name="LaButti K."/>
            <person name="Lipzen A."/>
            <person name="Riley R."/>
            <person name="Grigoriev I.V."/>
            <person name="Nagy L.G."/>
        </authorList>
    </citation>
    <scope>NUCLEOTIDE SEQUENCE [LARGE SCALE GENOMIC DNA]</scope>
    <source>
        <strain evidence="1 2">NL-1724</strain>
    </source>
</reference>
<organism evidence="1 2">
    <name type="scientific">Schizophyllum amplum</name>
    <dbReference type="NCBI Taxonomy" id="97359"/>
    <lineage>
        <taxon>Eukaryota</taxon>
        <taxon>Fungi</taxon>
        <taxon>Dikarya</taxon>
        <taxon>Basidiomycota</taxon>
        <taxon>Agaricomycotina</taxon>
        <taxon>Agaricomycetes</taxon>
        <taxon>Agaricomycetidae</taxon>
        <taxon>Agaricales</taxon>
        <taxon>Schizophyllaceae</taxon>
        <taxon>Schizophyllum</taxon>
    </lineage>
</organism>
<dbReference type="OrthoDB" id="37659at2759"/>
<evidence type="ECO:0000313" key="1">
    <source>
        <dbReference type="EMBL" id="TRM64546.1"/>
    </source>
</evidence>
<evidence type="ECO:0000313" key="2">
    <source>
        <dbReference type="Proteomes" id="UP000320762"/>
    </source>
</evidence>
<proteinExistence type="predicted"/>
<dbReference type="AlphaFoldDB" id="A0A550CII8"/>
<dbReference type="Pfam" id="PF20174">
    <property type="entry name" value="DUF6540"/>
    <property type="match status" value="1"/>
</dbReference>